<dbReference type="EMBL" id="BOMI01000023">
    <property type="protein sequence ID" value="GID72893.1"/>
    <property type="molecule type" value="Genomic_DNA"/>
</dbReference>
<keyword evidence="1 3" id="KW-0853">WD repeat</keyword>
<keyword evidence="4" id="KW-1133">Transmembrane helix</keyword>
<feature type="transmembrane region" description="Helical" evidence="4">
    <location>
        <begin position="39"/>
        <end position="58"/>
    </location>
</feature>
<keyword evidence="4" id="KW-0472">Membrane</keyword>
<feature type="transmembrane region" description="Helical" evidence="4">
    <location>
        <begin position="763"/>
        <end position="783"/>
    </location>
</feature>
<dbReference type="SMART" id="SM00320">
    <property type="entry name" value="WD40"/>
    <property type="match status" value="2"/>
</dbReference>
<sequence>MGEFRGMKRIRDTRRLLITAIVAITAGGVVGIAASDAGWAAAVGGAAALLVAAGNILIDLFDYFRSEVPAAKLPAVARELAEAVEEQWSKEATSRGLRDAAVLPLRWTATDRDVSDLASLTGDTGGRPIRVNLDGGMRDEFEDAIADLAGEYARIPSGRLVILGEPGAGKTVLALLLTLGLIRRRPEDGKVPVLLSVANWDPVLRELDDWLVETIAVAYYNGQRDVPRELLRGGWVLPVLDGLDEIPESARRKAIEYIHRSLRRDRPIVVTCRSNEYEDTIMDGSPVLSRAPVIELSPITADDLEAYLPHQRWRPGTSWTAVLTRIRQRPQGPLALAFSTPLTVSLARLVYRRLPEFPDELLVEERFHSRHAVEDSLTARTVRAAYASESVTFPVSRAERYLAFLARYLHGGRERDFAWWRLAERQLSVWTGPALGLVLGLLVMIAVAVWVSLSDLDEQVAAEQTVLFGSTVGAVFAGLVAVLWLTGARQLPGRLSFRIRGSARRLAAGFRFGSGAVAVLAVPVLAGYALTISLTDTWSVRSGELFAQATGVAVALSALLGVVVAVQRWLQDTDGPAAPVDPLQTLRSDRLLSLVAALVGGGMVAALLYPALILGAWAGGLAEDVLSHWSGWPGGPDLTAMWHARDVDFRTKILPAAGALVPMFLVLPGVTAFVLILLARPWPRYVLASWTLAARRDLPVRISRFLTEAHTLGLLRRSTGTYQFRHVRLQEQLATSSIDAHDQGKRPAAASSQERARTVPVRGLIAAALALGLTAVLAATLPVDQPDSTRHGSYDLLVLDGTAGAPLLRRWTSGPYEVSFAGAAANDTHDAGAGLMALFSPNDPVVRIFSPTGATTSIVTGPSADGVLYAGFGPGGQWLYAVTEKRDDRSESEGVNAGFWKIIRDEERVAVGPQVSLGVIDRRRRVFFSENGETFGIERPSGAFSTVDLWSAADGAARPSFPSAGVELPPAAPDALIGATDLVINRSAAGGYELRSVVTGKPIRSLQGLRGDLEAGSVFNAANTAVVTYSSQDVAQMWTLTPGTPPTDLGRPAEGSAVRFSDDGRRVFVLGEDGAVRVWDASRPNTRIAEISPVADKIVNYSIDSKGTVLVAEGKGDLVYAWQVAARPMSLIGDRGLRGAGVSLSRGGTMMRIGGADGTTRALVLDGARHDPFVLPASIYDTVTDVLLDGWVAVHSAGDSVTIRRAEPGGITSDTIHDLDFSADPQATETSFAVALTSGAVEVHDRDGTCRVRLFGHSGRIASLTYSPDPAYLASSGYDGTVRLWHLPPPRGPERCD</sequence>
<feature type="transmembrane region" description="Helical" evidence="4">
    <location>
        <begin position="508"/>
        <end position="530"/>
    </location>
</feature>
<dbReference type="InterPro" id="IPR036322">
    <property type="entry name" value="WD40_repeat_dom_sf"/>
</dbReference>
<feature type="transmembrane region" description="Helical" evidence="4">
    <location>
        <begin position="591"/>
        <end position="618"/>
    </location>
</feature>
<keyword evidence="6" id="KW-1185">Reference proteome</keyword>
<name>A0ABQ3XYS0_9ACTN</name>
<gene>
    <name evidence="5" type="ORF">Ade02nite_15340</name>
</gene>
<proteinExistence type="predicted"/>
<keyword evidence="4" id="KW-0812">Transmembrane</keyword>
<accession>A0ABQ3XYS0</accession>
<dbReference type="PROSITE" id="PS50082">
    <property type="entry name" value="WD_REPEATS_2"/>
    <property type="match status" value="2"/>
</dbReference>
<dbReference type="PANTHER" id="PTHR19857">
    <property type="entry name" value="MITOCHONDRIAL DIVISION PROTEIN 1-RELATED"/>
    <property type="match status" value="1"/>
</dbReference>
<dbReference type="Gene3D" id="3.40.50.300">
    <property type="entry name" value="P-loop containing nucleotide triphosphate hydrolases"/>
    <property type="match status" value="1"/>
</dbReference>
<dbReference type="InterPro" id="IPR051179">
    <property type="entry name" value="WD_repeat_multifunction"/>
</dbReference>
<dbReference type="InterPro" id="IPR015943">
    <property type="entry name" value="WD40/YVTN_repeat-like_dom_sf"/>
</dbReference>
<dbReference type="Proteomes" id="UP000609879">
    <property type="component" value="Unassembled WGS sequence"/>
</dbReference>
<comment type="caution">
    <text evidence="5">The sequence shown here is derived from an EMBL/GenBank/DDBJ whole genome shotgun (WGS) entry which is preliminary data.</text>
</comment>
<feature type="repeat" description="WD" evidence="3">
    <location>
        <begin position="1057"/>
        <end position="1089"/>
    </location>
</feature>
<feature type="transmembrane region" description="Helical" evidence="4">
    <location>
        <begin position="653"/>
        <end position="679"/>
    </location>
</feature>
<feature type="transmembrane region" description="Helical" evidence="4">
    <location>
        <begin position="550"/>
        <end position="570"/>
    </location>
</feature>
<dbReference type="SUPFAM" id="SSF52540">
    <property type="entry name" value="P-loop containing nucleoside triphosphate hydrolases"/>
    <property type="match status" value="1"/>
</dbReference>
<evidence type="ECO:0000313" key="5">
    <source>
        <dbReference type="EMBL" id="GID72893.1"/>
    </source>
</evidence>
<evidence type="ECO:0000256" key="3">
    <source>
        <dbReference type="PROSITE-ProRule" id="PRU00221"/>
    </source>
</evidence>
<dbReference type="InterPro" id="IPR001680">
    <property type="entry name" value="WD40_rpt"/>
</dbReference>
<feature type="transmembrane region" description="Helical" evidence="4">
    <location>
        <begin position="465"/>
        <end position="487"/>
    </location>
</feature>
<keyword evidence="2" id="KW-0677">Repeat</keyword>
<dbReference type="InterPro" id="IPR027417">
    <property type="entry name" value="P-loop_NTPase"/>
</dbReference>
<feature type="repeat" description="WD" evidence="3">
    <location>
        <begin position="1254"/>
        <end position="1287"/>
    </location>
</feature>
<reference evidence="5 6" key="1">
    <citation type="submission" date="2021-01" db="EMBL/GenBank/DDBJ databases">
        <title>Whole genome shotgun sequence of Actinoplanes deccanensis NBRC 13994.</title>
        <authorList>
            <person name="Komaki H."/>
            <person name="Tamura T."/>
        </authorList>
    </citation>
    <scope>NUCLEOTIDE SEQUENCE [LARGE SCALE GENOMIC DNA]</scope>
    <source>
        <strain evidence="5 6">NBRC 13994</strain>
    </source>
</reference>
<evidence type="ECO:0000256" key="1">
    <source>
        <dbReference type="ARBA" id="ARBA00022574"/>
    </source>
</evidence>
<evidence type="ECO:0008006" key="7">
    <source>
        <dbReference type="Google" id="ProtNLM"/>
    </source>
</evidence>
<dbReference type="Pfam" id="PF00400">
    <property type="entry name" value="WD40"/>
    <property type="match status" value="2"/>
</dbReference>
<protein>
    <recommendedName>
        <fullName evidence="7">NACHT domain-containing protein</fullName>
    </recommendedName>
</protein>
<dbReference type="Gene3D" id="2.130.10.10">
    <property type="entry name" value="YVTN repeat-like/Quinoprotein amine dehydrogenase"/>
    <property type="match status" value="2"/>
</dbReference>
<feature type="transmembrane region" description="Helical" evidence="4">
    <location>
        <begin position="429"/>
        <end position="453"/>
    </location>
</feature>
<organism evidence="5 6">
    <name type="scientific">Paractinoplanes deccanensis</name>
    <dbReference type="NCBI Taxonomy" id="113561"/>
    <lineage>
        <taxon>Bacteria</taxon>
        <taxon>Bacillati</taxon>
        <taxon>Actinomycetota</taxon>
        <taxon>Actinomycetes</taxon>
        <taxon>Micromonosporales</taxon>
        <taxon>Micromonosporaceae</taxon>
        <taxon>Paractinoplanes</taxon>
    </lineage>
</organism>
<evidence type="ECO:0000256" key="2">
    <source>
        <dbReference type="ARBA" id="ARBA00022737"/>
    </source>
</evidence>
<feature type="transmembrane region" description="Helical" evidence="4">
    <location>
        <begin position="16"/>
        <end position="33"/>
    </location>
</feature>
<evidence type="ECO:0000313" key="6">
    <source>
        <dbReference type="Proteomes" id="UP000609879"/>
    </source>
</evidence>
<evidence type="ECO:0000256" key="4">
    <source>
        <dbReference type="SAM" id="Phobius"/>
    </source>
</evidence>
<dbReference type="SUPFAM" id="SSF50978">
    <property type="entry name" value="WD40 repeat-like"/>
    <property type="match status" value="1"/>
</dbReference>
<dbReference type="PROSITE" id="PS50294">
    <property type="entry name" value="WD_REPEATS_REGION"/>
    <property type="match status" value="1"/>
</dbReference>